<dbReference type="InterPro" id="IPR022524">
    <property type="entry name" value="FliH_Bacilli"/>
</dbReference>
<keyword evidence="11" id="KW-1185">Reference proteome</keyword>
<evidence type="ECO:0000256" key="7">
    <source>
        <dbReference type="NCBIfam" id="TIGR03825"/>
    </source>
</evidence>
<keyword evidence="10" id="KW-0282">Flagellum</keyword>
<dbReference type="Pfam" id="PF02108">
    <property type="entry name" value="FliH"/>
    <property type="match status" value="1"/>
</dbReference>
<accession>A0ABW5S9P1</accession>
<keyword evidence="10" id="KW-0969">Cilium</keyword>
<proteinExistence type="inferred from homology"/>
<evidence type="ECO:0000256" key="4">
    <source>
        <dbReference type="ARBA" id="ARBA00022795"/>
    </source>
</evidence>
<evidence type="ECO:0000256" key="2">
    <source>
        <dbReference type="ARBA" id="ARBA00006602"/>
    </source>
</evidence>
<evidence type="ECO:0000256" key="1">
    <source>
        <dbReference type="ARBA" id="ARBA00003041"/>
    </source>
</evidence>
<keyword evidence="5" id="KW-0653">Protein transport</keyword>
<feature type="domain" description="Flagellar assembly protein FliH/Type III secretion system HrpE" evidence="9">
    <location>
        <begin position="115"/>
        <end position="239"/>
    </location>
</feature>
<dbReference type="EMBL" id="JBHUMQ010000056">
    <property type="protein sequence ID" value="MFD2695897.1"/>
    <property type="molecule type" value="Genomic_DNA"/>
</dbReference>
<feature type="coiled-coil region" evidence="8">
    <location>
        <begin position="41"/>
        <end position="86"/>
    </location>
</feature>
<dbReference type="NCBIfam" id="TIGR03825">
    <property type="entry name" value="FliH_bacil"/>
    <property type="match status" value="1"/>
</dbReference>
<evidence type="ECO:0000313" key="10">
    <source>
        <dbReference type="EMBL" id="MFD2695897.1"/>
    </source>
</evidence>
<keyword evidence="3" id="KW-0813">Transport</keyword>
<keyword evidence="10" id="KW-0966">Cell projection</keyword>
<keyword evidence="4" id="KW-1005">Bacterial flagellum biogenesis</keyword>
<name>A0ABW5S9P1_9BACL</name>
<comment type="caution">
    <text evidence="10">The sequence shown here is derived from an EMBL/GenBank/DDBJ whole genome shotgun (WGS) entry which is preliminary data.</text>
</comment>
<dbReference type="RefSeq" id="WP_253061526.1">
    <property type="nucleotide sequence ID" value="NZ_JAMXWM010000009.1"/>
</dbReference>
<evidence type="ECO:0000313" key="11">
    <source>
        <dbReference type="Proteomes" id="UP001597399"/>
    </source>
</evidence>
<gene>
    <name evidence="10" type="primary">fliH</name>
    <name evidence="10" type="ORF">ACFSUE_20025</name>
</gene>
<keyword evidence="8" id="KW-0175">Coiled coil</keyword>
<evidence type="ECO:0000256" key="5">
    <source>
        <dbReference type="ARBA" id="ARBA00022927"/>
    </source>
</evidence>
<organism evidence="10 11">
    <name type="scientific">Sporolactobacillus shoreicorticis</name>
    <dbReference type="NCBI Taxonomy" id="1923877"/>
    <lineage>
        <taxon>Bacteria</taxon>
        <taxon>Bacillati</taxon>
        <taxon>Bacillota</taxon>
        <taxon>Bacilli</taxon>
        <taxon>Bacillales</taxon>
        <taxon>Sporolactobacillaceae</taxon>
        <taxon>Sporolactobacillus</taxon>
    </lineage>
</organism>
<dbReference type="InterPro" id="IPR051472">
    <property type="entry name" value="T3SS_Stator/FliH"/>
</dbReference>
<evidence type="ECO:0000256" key="8">
    <source>
        <dbReference type="SAM" id="Coils"/>
    </source>
</evidence>
<evidence type="ECO:0000259" key="9">
    <source>
        <dbReference type="Pfam" id="PF02108"/>
    </source>
</evidence>
<sequence length="253" mass="28493">MSNLIKQARSEGKAKVVHISAVIDPHLDSLKNSGMDSDAIEQTLNEKIDETKREANRLIKEAETKAAEIRQQIARDEETAEQKRAEAYEKKIKEGYAAGFSKGTKAAKEHYDSLIDQGNQFVEQTKSFLNDSIKEAQPEILKLSIAVAEKIIGTSLALDEYKWFALVAKAVREVRDQETIKITVAPKHFDHLNQNRWEFDKIVQDAKVYVYADSDFSDEACTIETSFGKIDAGVDSQLQVIKEKLAELMEEKG</sequence>
<dbReference type="PANTHER" id="PTHR34982">
    <property type="entry name" value="YOP PROTEINS TRANSLOCATION PROTEIN L"/>
    <property type="match status" value="1"/>
</dbReference>
<keyword evidence="6" id="KW-1006">Bacterial flagellum protein export</keyword>
<comment type="similarity">
    <text evidence="2">Belongs to the FliH family.</text>
</comment>
<protein>
    <recommendedName>
        <fullName evidence="7">Flagellar assembly protein FliH</fullName>
    </recommendedName>
</protein>
<reference evidence="11" key="1">
    <citation type="journal article" date="2019" name="Int. J. Syst. Evol. Microbiol.">
        <title>The Global Catalogue of Microorganisms (GCM) 10K type strain sequencing project: providing services to taxonomists for standard genome sequencing and annotation.</title>
        <authorList>
            <consortium name="The Broad Institute Genomics Platform"/>
            <consortium name="The Broad Institute Genome Sequencing Center for Infectious Disease"/>
            <person name="Wu L."/>
            <person name="Ma J."/>
        </authorList>
    </citation>
    <scope>NUCLEOTIDE SEQUENCE [LARGE SCALE GENOMIC DNA]</scope>
    <source>
        <strain evidence="11">TISTR 2466</strain>
    </source>
</reference>
<dbReference type="InterPro" id="IPR018035">
    <property type="entry name" value="Flagellar_FliH/T3SS_HrpE"/>
</dbReference>
<evidence type="ECO:0000256" key="3">
    <source>
        <dbReference type="ARBA" id="ARBA00022448"/>
    </source>
</evidence>
<comment type="function">
    <text evidence="1">Needed for flagellar regrowth and assembly.</text>
</comment>
<evidence type="ECO:0000256" key="6">
    <source>
        <dbReference type="ARBA" id="ARBA00023225"/>
    </source>
</evidence>
<dbReference type="Proteomes" id="UP001597399">
    <property type="component" value="Unassembled WGS sequence"/>
</dbReference>
<dbReference type="PANTHER" id="PTHR34982:SF1">
    <property type="entry name" value="FLAGELLAR ASSEMBLY PROTEIN FLIH"/>
    <property type="match status" value="1"/>
</dbReference>